<comment type="caution">
    <text evidence="2">The sequence shown here is derived from an EMBL/GenBank/DDBJ whole genome shotgun (WGS) entry which is preliminary data.</text>
</comment>
<dbReference type="PROSITE" id="PS51725">
    <property type="entry name" value="ABM"/>
    <property type="match status" value="1"/>
</dbReference>
<gene>
    <name evidence="2" type="ORF">GRI97_11895</name>
</gene>
<evidence type="ECO:0000259" key="1">
    <source>
        <dbReference type="PROSITE" id="PS51725"/>
    </source>
</evidence>
<dbReference type="Proteomes" id="UP000469430">
    <property type="component" value="Unassembled WGS sequence"/>
</dbReference>
<dbReference type="EMBL" id="WTYJ01000002">
    <property type="protein sequence ID" value="MXO99692.1"/>
    <property type="molecule type" value="Genomic_DNA"/>
</dbReference>
<keyword evidence="3" id="KW-1185">Reference proteome</keyword>
<accession>A0A6I4TV54</accession>
<evidence type="ECO:0000313" key="2">
    <source>
        <dbReference type="EMBL" id="MXO99692.1"/>
    </source>
</evidence>
<dbReference type="SUPFAM" id="SSF54909">
    <property type="entry name" value="Dimeric alpha+beta barrel"/>
    <property type="match status" value="1"/>
</dbReference>
<dbReference type="Gene3D" id="3.30.70.100">
    <property type="match status" value="1"/>
</dbReference>
<dbReference type="Pfam" id="PF03992">
    <property type="entry name" value="ABM"/>
    <property type="match status" value="1"/>
</dbReference>
<feature type="domain" description="ABM" evidence="1">
    <location>
        <begin position="16"/>
        <end position="105"/>
    </location>
</feature>
<protein>
    <submittedName>
        <fullName evidence="2">Antibiotic biosynthesis monooxygenase</fullName>
    </submittedName>
</protein>
<dbReference type="InterPro" id="IPR007138">
    <property type="entry name" value="ABM_dom"/>
</dbReference>
<dbReference type="PANTHER" id="PTHR33336:SF15">
    <property type="entry name" value="ABM DOMAIN-CONTAINING PROTEIN"/>
    <property type="match status" value="1"/>
</dbReference>
<dbReference type="GO" id="GO:0004497">
    <property type="term" value="F:monooxygenase activity"/>
    <property type="evidence" value="ECO:0007669"/>
    <property type="project" value="UniProtKB-KW"/>
</dbReference>
<keyword evidence="2" id="KW-0560">Oxidoreductase</keyword>
<dbReference type="InterPro" id="IPR050744">
    <property type="entry name" value="AI-2_Isomerase_LsrG"/>
</dbReference>
<name>A0A6I4TV54_9SPHN</name>
<dbReference type="AlphaFoldDB" id="A0A6I4TV54"/>
<dbReference type="OrthoDB" id="287932at2"/>
<sequence length="113" mass="12948">MGRGHFPRLRGKLLTIAVIGRFRFPVETVEQARLLMQDVIAATLAEPGCRAYSYAQDVAEPGLFHVTELWDSRECLSAHFATPHMQTWQHQRSALGFFDRDISLFELESEEKI</sequence>
<reference evidence="2 3" key="1">
    <citation type="submission" date="2019-12" db="EMBL/GenBank/DDBJ databases">
        <title>Genomic-based taxomic classification of the family Erythrobacteraceae.</title>
        <authorList>
            <person name="Xu L."/>
        </authorList>
    </citation>
    <scope>NUCLEOTIDE SEQUENCE [LARGE SCALE GENOMIC DNA]</scope>
    <source>
        <strain evidence="2 3">S36</strain>
    </source>
</reference>
<dbReference type="InterPro" id="IPR011008">
    <property type="entry name" value="Dimeric_a/b-barrel"/>
</dbReference>
<dbReference type="PANTHER" id="PTHR33336">
    <property type="entry name" value="QUINOL MONOOXYGENASE YGIN-RELATED"/>
    <property type="match status" value="1"/>
</dbReference>
<proteinExistence type="predicted"/>
<evidence type="ECO:0000313" key="3">
    <source>
        <dbReference type="Proteomes" id="UP000469430"/>
    </source>
</evidence>
<organism evidence="2 3">
    <name type="scientific">Croceibacterium xixiisoli</name>
    <dbReference type="NCBI Taxonomy" id="1476466"/>
    <lineage>
        <taxon>Bacteria</taxon>
        <taxon>Pseudomonadati</taxon>
        <taxon>Pseudomonadota</taxon>
        <taxon>Alphaproteobacteria</taxon>
        <taxon>Sphingomonadales</taxon>
        <taxon>Erythrobacteraceae</taxon>
        <taxon>Croceibacterium</taxon>
    </lineage>
</organism>
<keyword evidence="2" id="KW-0503">Monooxygenase</keyword>